<dbReference type="RefSeq" id="WP_279378697.1">
    <property type="nucleotide sequence ID" value="NZ_CP121769.1"/>
</dbReference>
<accession>A0AAJ6AL71</accession>
<evidence type="ECO:0000313" key="2">
    <source>
        <dbReference type="Proteomes" id="UP001222296"/>
    </source>
</evidence>
<reference evidence="1" key="1">
    <citation type="submission" date="2023-04" db="EMBL/GenBank/DDBJ databases">
        <title>Molecular characterization of the Integrative and Conjugative elements harboring multidrug-resistance gene from Glaesserella (Haemophilus) parasuis.</title>
        <authorList>
            <person name="Che Y."/>
            <person name="Zhou L."/>
        </authorList>
    </citation>
    <scope>NUCLEOTIDE SEQUENCE</scope>
    <source>
        <strain evidence="1">Z44</strain>
    </source>
</reference>
<evidence type="ECO:0000313" key="1">
    <source>
        <dbReference type="EMBL" id="WGE11137.1"/>
    </source>
</evidence>
<protein>
    <submittedName>
        <fullName evidence="1">Uncharacterized protein</fullName>
    </submittedName>
</protein>
<organism evidence="1 2">
    <name type="scientific">Glaesserella parasuis</name>
    <name type="common">Haemophilus parasuis</name>
    <dbReference type="NCBI Taxonomy" id="738"/>
    <lineage>
        <taxon>Bacteria</taxon>
        <taxon>Pseudomonadati</taxon>
        <taxon>Pseudomonadota</taxon>
        <taxon>Gammaproteobacteria</taxon>
        <taxon>Pasteurellales</taxon>
        <taxon>Pasteurellaceae</taxon>
        <taxon>Glaesserella</taxon>
    </lineage>
</organism>
<sequence>MNREQQFYDLQKIYWQAYKQYGQATTKQARQTQWGNLRRLFDIGLEMRENSYGNINHHIRSVLH</sequence>
<dbReference type="EMBL" id="CP121769">
    <property type="protein sequence ID" value="WGE11137.1"/>
    <property type="molecule type" value="Genomic_DNA"/>
</dbReference>
<proteinExistence type="predicted"/>
<name>A0AAJ6AL71_GLAPU</name>
<gene>
    <name evidence="1" type="ORF">QBL01_06135</name>
</gene>
<dbReference type="Proteomes" id="UP001222296">
    <property type="component" value="Chromosome"/>
</dbReference>
<dbReference type="AlphaFoldDB" id="A0AAJ6AL71"/>